<dbReference type="eggNOG" id="COG0390">
    <property type="taxonomic scope" value="Bacteria"/>
</dbReference>
<sequence>MEGGTVTYGTLLYLVALLVPIMVVNRRLRIFINKRLAWAVVRMVAQLTLVGVFLEFVFGLNNPFVNLLYVCAMIVVAAFSGVKGCDMKGGKPFMPILIAFAVPSLSMLLFFNGFVADLSHLLDARHTIPIAGMLLGNSLSSIIIGVNTFYKGVRTSQKEYLYALSLSNSRTEALLPYFRRGLFAVANPMVAGMETIGLVALPGMMTGQILGGALPMTAIKYQIAIMLAIFVVQYLAVILAIGLTSLAAFDEYDCLI</sequence>
<feature type="transmembrane region" description="Helical" evidence="6">
    <location>
        <begin position="94"/>
        <end position="116"/>
    </location>
</feature>
<feature type="transmembrane region" description="Helical" evidence="6">
    <location>
        <begin position="36"/>
        <end position="58"/>
    </location>
</feature>
<evidence type="ECO:0000256" key="5">
    <source>
        <dbReference type="ARBA" id="ARBA00023136"/>
    </source>
</evidence>
<evidence type="ECO:0000313" key="8">
    <source>
        <dbReference type="Proteomes" id="UP000000442"/>
    </source>
</evidence>
<dbReference type="InterPro" id="IPR005226">
    <property type="entry name" value="UPF0014_fam"/>
</dbReference>
<dbReference type="AlphaFoldDB" id="C0QC82"/>
<organism evidence="7 8">
    <name type="scientific">Desulforapulum autotrophicum (strain ATCC 43914 / DSM 3382 / VKM B-1955 / HRM2)</name>
    <name type="common">Desulfobacterium autotrophicum</name>
    <dbReference type="NCBI Taxonomy" id="177437"/>
    <lineage>
        <taxon>Bacteria</taxon>
        <taxon>Pseudomonadati</taxon>
        <taxon>Thermodesulfobacteriota</taxon>
        <taxon>Desulfobacteria</taxon>
        <taxon>Desulfobacterales</taxon>
        <taxon>Desulfobacteraceae</taxon>
        <taxon>Desulforapulum</taxon>
    </lineage>
</organism>
<feature type="transmembrane region" description="Helical" evidence="6">
    <location>
        <begin position="64"/>
        <end position="82"/>
    </location>
</feature>
<evidence type="ECO:0000256" key="4">
    <source>
        <dbReference type="ARBA" id="ARBA00022989"/>
    </source>
</evidence>
<feature type="transmembrane region" description="Helical" evidence="6">
    <location>
        <begin position="221"/>
        <end position="249"/>
    </location>
</feature>
<reference evidence="7 8" key="1">
    <citation type="journal article" date="2009" name="Environ. Microbiol.">
        <title>Genome sequence of Desulfobacterium autotrophicum HRM2, a marine sulfate reducer oxidizing organic carbon completely to carbon dioxide.</title>
        <authorList>
            <person name="Strittmatter A.W."/>
            <person name="Liesegang H."/>
            <person name="Rabus R."/>
            <person name="Decker I."/>
            <person name="Amann J."/>
            <person name="Andres S."/>
            <person name="Henne A."/>
            <person name="Fricke W.F."/>
            <person name="Martinez-Arias R."/>
            <person name="Bartels D."/>
            <person name="Goesmann A."/>
            <person name="Krause L."/>
            <person name="Puehler A."/>
            <person name="Klenk H.P."/>
            <person name="Richter M."/>
            <person name="Schuler M."/>
            <person name="Gloeckner F.O."/>
            <person name="Meyerdierks A."/>
            <person name="Gottschalk G."/>
            <person name="Amann R."/>
        </authorList>
    </citation>
    <scope>NUCLEOTIDE SEQUENCE [LARGE SCALE GENOMIC DNA]</scope>
    <source>
        <strain evidence="8">ATCC 43914 / DSM 3382 / HRM2</strain>
    </source>
</reference>
<comment type="similarity">
    <text evidence="2">Belongs to the UPF0014 family.</text>
</comment>
<dbReference type="KEGG" id="dat:HRM2_40410"/>
<evidence type="ECO:0000256" key="1">
    <source>
        <dbReference type="ARBA" id="ARBA00004141"/>
    </source>
</evidence>
<dbReference type="OrthoDB" id="9791807at2"/>
<dbReference type="Proteomes" id="UP000000442">
    <property type="component" value="Chromosome"/>
</dbReference>
<feature type="transmembrane region" description="Helical" evidence="6">
    <location>
        <begin position="128"/>
        <end position="150"/>
    </location>
</feature>
<dbReference type="GO" id="GO:0005886">
    <property type="term" value="C:plasma membrane"/>
    <property type="evidence" value="ECO:0007669"/>
    <property type="project" value="TreeGrafter"/>
</dbReference>
<proteinExistence type="inferred from homology"/>
<gene>
    <name evidence="7" type="ordered locus">HRM2_40410</name>
</gene>
<dbReference type="PANTHER" id="PTHR30028">
    <property type="entry name" value="UPF0014 INNER MEMBRANE PROTEIN YBBM-RELATED"/>
    <property type="match status" value="1"/>
</dbReference>
<accession>C0QC82</accession>
<dbReference type="RefSeq" id="WP_015905833.1">
    <property type="nucleotide sequence ID" value="NC_012108.1"/>
</dbReference>
<evidence type="ECO:0000256" key="2">
    <source>
        <dbReference type="ARBA" id="ARBA00005268"/>
    </source>
</evidence>
<keyword evidence="8" id="KW-1185">Reference proteome</keyword>
<dbReference type="PANTHER" id="PTHR30028:SF0">
    <property type="entry name" value="PROTEIN ALUMINUM SENSITIVE 3"/>
    <property type="match status" value="1"/>
</dbReference>
<evidence type="ECO:0000256" key="6">
    <source>
        <dbReference type="SAM" id="Phobius"/>
    </source>
</evidence>
<protein>
    <submittedName>
        <fullName evidence="7">ABC-type transport system, permease component</fullName>
    </submittedName>
</protein>
<evidence type="ECO:0000313" key="7">
    <source>
        <dbReference type="EMBL" id="ACN17099.1"/>
    </source>
</evidence>
<feature type="transmembrane region" description="Helical" evidence="6">
    <location>
        <begin position="6"/>
        <end position="24"/>
    </location>
</feature>
<dbReference type="HOGENOM" id="CLU_076147_1_1_7"/>
<evidence type="ECO:0000256" key="3">
    <source>
        <dbReference type="ARBA" id="ARBA00022692"/>
    </source>
</evidence>
<keyword evidence="3 6" id="KW-0812">Transmembrane</keyword>
<dbReference type="STRING" id="177437.HRM2_40410"/>
<keyword evidence="4 6" id="KW-1133">Transmembrane helix</keyword>
<dbReference type="EMBL" id="CP001087">
    <property type="protein sequence ID" value="ACN17099.1"/>
    <property type="molecule type" value="Genomic_DNA"/>
</dbReference>
<dbReference type="Pfam" id="PF03649">
    <property type="entry name" value="UPF0014"/>
    <property type="match status" value="1"/>
</dbReference>
<feature type="transmembrane region" description="Helical" evidence="6">
    <location>
        <begin position="182"/>
        <end position="201"/>
    </location>
</feature>
<keyword evidence="5 6" id="KW-0472">Membrane</keyword>
<name>C0QC82_DESAH</name>
<comment type="subcellular location">
    <subcellularLocation>
        <location evidence="1">Membrane</location>
        <topology evidence="1">Multi-pass membrane protein</topology>
    </subcellularLocation>
</comment>